<evidence type="ECO:0000256" key="4">
    <source>
        <dbReference type="ARBA" id="ARBA00022741"/>
    </source>
</evidence>
<dbReference type="PROSITE" id="PS01012">
    <property type="entry name" value="FOLYLPOLYGLU_SYNT_2"/>
    <property type="match status" value="1"/>
</dbReference>
<keyword evidence="6" id="KW-0460">Magnesium</keyword>
<sequence length="559" mass="59843">MVSALLGTKKKMKNLSILYRFTRSIQRNMLCSVAGVVHNTRHAFSTLREDPQLDEMMEFLESLKNFEKSGVPKGAGTDSEDGFDLGRMRRLMGLMGNPQSRFKTVHIAGTKGKGSTAAFLSSILRAEGYSVGCYTSPHIQTIRERITLGKWGEPVSAKALNHHFNTRREVIERAVKLENGCLSHFEVFTAIAFSLFAEENTEIAVVETGLGGARDATNVISGPDLAISIITTVGEEHLDALGGSLESIAVAKSGIVKNGRPLVIGGPFIPSIECILRRKASSMSSPVVSASDPGNRSALRGFCEVSGIPRQLCDIVLQIEKEYDLSIELLGVKLRMLGAHQLQNAVTATCAALCLNKQGWSLSSGAIRTGLESAFLLGRTQILSSEEANLLGVSGATILLDGAHTKESARALANTIQRTFPKAKMVLVIAMANDKDHLGFARELISVGDLDAVFSTEVDIAGAKSRMASASLLKCAWVNASREMNMKVLDLKVAESEDQSLQAAGIVKSQSILLAEGSLLACIRAGVKVLNERTGEQPGIVVVTGSLHIVSAVLGYLHS</sequence>
<keyword evidence="4" id="KW-0547">Nucleotide-binding</keyword>
<keyword evidence="10" id="KW-1185">Reference proteome</keyword>
<gene>
    <name evidence="9" type="ORF">AABB24_031029</name>
</gene>
<evidence type="ECO:0000313" key="10">
    <source>
        <dbReference type="Proteomes" id="UP001627284"/>
    </source>
</evidence>
<dbReference type="GO" id="GO:0009396">
    <property type="term" value="P:folic acid-containing compound biosynthetic process"/>
    <property type="evidence" value="ECO:0007669"/>
    <property type="project" value="UniProtKB-ARBA"/>
</dbReference>
<keyword evidence="5" id="KW-0067">ATP-binding</keyword>
<dbReference type="GO" id="GO:0016881">
    <property type="term" value="F:acid-amino acid ligase activity"/>
    <property type="evidence" value="ECO:0007669"/>
    <property type="project" value="UniProtKB-ARBA"/>
</dbReference>
<comment type="caution">
    <text evidence="9">The sequence shown here is derived from an EMBL/GenBank/DDBJ whole genome shotgun (WGS) entry which is preliminary data.</text>
</comment>
<reference evidence="9 10" key="1">
    <citation type="submission" date="2024-05" db="EMBL/GenBank/DDBJ databases">
        <title>De novo assembly of an allotetraploid wild potato.</title>
        <authorList>
            <person name="Hosaka A.J."/>
        </authorList>
    </citation>
    <scope>NUCLEOTIDE SEQUENCE [LARGE SCALE GENOMIC DNA]</scope>
    <source>
        <tissue evidence="9">Young leaves</tissue>
    </source>
</reference>
<dbReference type="EMBL" id="JBJKTR010000018">
    <property type="protein sequence ID" value="KAL3334588.1"/>
    <property type="molecule type" value="Genomic_DNA"/>
</dbReference>
<accession>A0ABD2RTA9</accession>
<evidence type="ECO:0000256" key="2">
    <source>
        <dbReference type="ARBA" id="ARBA00022598"/>
    </source>
</evidence>
<protein>
    <recommendedName>
        <fullName evidence="11">Mur ligase central domain-containing protein</fullName>
    </recommendedName>
</protein>
<dbReference type="NCBIfam" id="TIGR01499">
    <property type="entry name" value="folC"/>
    <property type="match status" value="1"/>
</dbReference>
<evidence type="ECO:0000256" key="6">
    <source>
        <dbReference type="ARBA" id="ARBA00022842"/>
    </source>
</evidence>
<keyword evidence="3" id="KW-0479">Metal-binding</keyword>
<dbReference type="Pfam" id="PF08245">
    <property type="entry name" value="Mur_ligase_M"/>
    <property type="match status" value="1"/>
</dbReference>
<evidence type="ECO:0000256" key="5">
    <source>
        <dbReference type="ARBA" id="ARBA00022840"/>
    </source>
</evidence>
<dbReference type="Gene3D" id="3.90.190.20">
    <property type="entry name" value="Mur ligase, C-terminal domain"/>
    <property type="match status" value="1"/>
</dbReference>
<organism evidence="9 10">
    <name type="scientific">Solanum stoloniferum</name>
    <dbReference type="NCBI Taxonomy" id="62892"/>
    <lineage>
        <taxon>Eukaryota</taxon>
        <taxon>Viridiplantae</taxon>
        <taxon>Streptophyta</taxon>
        <taxon>Embryophyta</taxon>
        <taxon>Tracheophyta</taxon>
        <taxon>Spermatophyta</taxon>
        <taxon>Magnoliopsida</taxon>
        <taxon>eudicotyledons</taxon>
        <taxon>Gunneridae</taxon>
        <taxon>Pentapetalae</taxon>
        <taxon>asterids</taxon>
        <taxon>lamiids</taxon>
        <taxon>Solanales</taxon>
        <taxon>Solanaceae</taxon>
        <taxon>Solanoideae</taxon>
        <taxon>Solaneae</taxon>
        <taxon>Solanum</taxon>
    </lineage>
</organism>
<dbReference type="Proteomes" id="UP001627284">
    <property type="component" value="Unassembled WGS sequence"/>
</dbReference>
<dbReference type="PANTHER" id="PTHR11136">
    <property type="entry name" value="FOLYLPOLYGLUTAMATE SYNTHASE-RELATED"/>
    <property type="match status" value="1"/>
</dbReference>
<dbReference type="Pfam" id="PF02875">
    <property type="entry name" value="Mur_ligase_C"/>
    <property type="match status" value="1"/>
</dbReference>
<dbReference type="InterPro" id="IPR018109">
    <property type="entry name" value="Folylpolyglutamate_synth_CS"/>
</dbReference>
<evidence type="ECO:0000313" key="9">
    <source>
        <dbReference type="EMBL" id="KAL3334588.1"/>
    </source>
</evidence>
<evidence type="ECO:0000259" key="8">
    <source>
        <dbReference type="Pfam" id="PF08245"/>
    </source>
</evidence>
<feature type="domain" description="Mur ligase central" evidence="8">
    <location>
        <begin position="107"/>
        <end position="352"/>
    </location>
</feature>
<evidence type="ECO:0000259" key="7">
    <source>
        <dbReference type="Pfam" id="PF02875"/>
    </source>
</evidence>
<dbReference type="InterPro" id="IPR036565">
    <property type="entry name" value="Mur-like_cat_sf"/>
</dbReference>
<feature type="domain" description="Mur ligase C-terminal" evidence="7">
    <location>
        <begin position="393"/>
        <end position="502"/>
    </location>
</feature>
<evidence type="ECO:0008006" key="11">
    <source>
        <dbReference type="Google" id="ProtNLM"/>
    </source>
</evidence>
<dbReference type="Gene3D" id="3.40.1190.10">
    <property type="entry name" value="Mur-like, catalytic domain"/>
    <property type="match status" value="1"/>
</dbReference>
<dbReference type="SUPFAM" id="SSF53623">
    <property type="entry name" value="MurD-like peptide ligases, catalytic domain"/>
    <property type="match status" value="1"/>
</dbReference>
<dbReference type="GO" id="GO:0046872">
    <property type="term" value="F:metal ion binding"/>
    <property type="evidence" value="ECO:0007669"/>
    <property type="project" value="UniProtKB-KW"/>
</dbReference>
<dbReference type="InterPro" id="IPR004101">
    <property type="entry name" value="Mur_ligase_C"/>
</dbReference>
<dbReference type="PROSITE" id="PS01011">
    <property type="entry name" value="FOLYLPOLYGLU_SYNT_1"/>
    <property type="match status" value="1"/>
</dbReference>
<proteinExistence type="inferred from homology"/>
<comment type="similarity">
    <text evidence="1">Belongs to the folylpolyglutamate synthase family.</text>
</comment>
<dbReference type="InterPro" id="IPR013221">
    <property type="entry name" value="Mur_ligase_cen"/>
</dbReference>
<dbReference type="InterPro" id="IPR001645">
    <property type="entry name" value="Folylpolyglutamate_synth"/>
</dbReference>
<evidence type="ECO:0000256" key="3">
    <source>
        <dbReference type="ARBA" id="ARBA00022723"/>
    </source>
</evidence>
<keyword evidence="2" id="KW-0436">Ligase</keyword>
<name>A0ABD2RTA9_9SOLN</name>
<dbReference type="PANTHER" id="PTHR11136:SF0">
    <property type="entry name" value="DIHYDROFOLATE SYNTHETASE-RELATED"/>
    <property type="match status" value="1"/>
</dbReference>
<evidence type="ECO:0000256" key="1">
    <source>
        <dbReference type="ARBA" id="ARBA00008276"/>
    </source>
</evidence>
<dbReference type="GO" id="GO:0005524">
    <property type="term" value="F:ATP binding"/>
    <property type="evidence" value="ECO:0007669"/>
    <property type="project" value="UniProtKB-KW"/>
</dbReference>
<dbReference type="InterPro" id="IPR036615">
    <property type="entry name" value="Mur_ligase_C_dom_sf"/>
</dbReference>
<dbReference type="AlphaFoldDB" id="A0ABD2RTA9"/>
<dbReference type="SUPFAM" id="SSF53244">
    <property type="entry name" value="MurD-like peptide ligases, peptide-binding domain"/>
    <property type="match status" value="1"/>
</dbReference>